<accession>A0A644WVL9</accession>
<dbReference type="AlphaFoldDB" id="A0A644WVL9"/>
<reference evidence="2" key="1">
    <citation type="submission" date="2019-08" db="EMBL/GenBank/DDBJ databases">
        <authorList>
            <person name="Kucharzyk K."/>
            <person name="Murdoch R.W."/>
            <person name="Higgins S."/>
            <person name="Loffler F."/>
        </authorList>
    </citation>
    <scope>NUCLEOTIDE SEQUENCE</scope>
</reference>
<dbReference type="PROSITE" id="PS51194">
    <property type="entry name" value="HELICASE_CTER"/>
    <property type="match status" value="1"/>
</dbReference>
<evidence type="ECO:0000313" key="2">
    <source>
        <dbReference type="EMBL" id="MPM07976.1"/>
    </source>
</evidence>
<dbReference type="InterPro" id="IPR001650">
    <property type="entry name" value="Helicase_C-like"/>
</dbReference>
<dbReference type="InterPro" id="IPR027417">
    <property type="entry name" value="P-loop_NTPase"/>
</dbReference>
<gene>
    <name evidence="2" type="ORF">SDC9_54287</name>
</gene>
<dbReference type="SUPFAM" id="SSF52540">
    <property type="entry name" value="P-loop containing nucleoside triphosphate hydrolases"/>
    <property type="match status" value="2"/>
</dbReference>
<dbReference type="EMBL" id="VSSQ01001396">
    <property type="protein sequence ID" value="MPM07976.1"/>
    <property type="molecule type" value="Genomic_DNA"/>
</dbReference>
<dbReference type="Pfam" id="PF00271">
    <property type="entry name" value="Helicase_C"/>
    <property type="match status" value="1"/>
</dbReference>
<organism evidence="2">
    <name type="scientific">bioreactor metagenome</name>
    <dbReference type="NCBI Taxonomy" id="1076179"/>
    <lineage>
        <taxon>unclassified sequences</taxon>
        <taxon>metagenomes</taxon>
        <taxon>ecological metagenomes</taxon>
    </lineage>
</organism>
<evidence type="ECO:0000259" key="1">
    <source>
        <dbReference type="PROSITE" id="PS51194"/>
    </source>
</evidence>
<comment type="caution">
    <text evidence="2">The sequence shown here is derived from an EMBL/GenBank/DDBJ whole genome shotgun (WGS) entry which is preliminary data.</text>
</comment>
<feature type="domain" description="Helicase C-terminal" evidence="1">
    <location>
        <begin position="730"/>
        <end position="897"/>
    </location>
</feature>
<name>A0A644WVL9_9ZZZZ</name>
<sequence>MIPKDFQEATAERIFEIFRDEGQNHILLADEVGLGKTIIASDVISKVAEWHRIKKNDDFFKVIYICSNINIASQNCRKLGIAAEDCLHVSDSRLSMQHLRIYQTDGSDHNYEQLIPMTPATSFSMTGGQGIQEERALIFVLLRRFRDFSHVRKHLNQLLQMDPKLRRWDEIVNYYEMQVTVCNRVNPVYISDMIDALEAVFKENEALYDDILGLCRARDVFSIPYRERSDAINKLRRIFAQISLDKLDPDLVIMDEFQRFKELITPQDTESGMLSQKFLHDSSVKVLLLSATPYKPYTTLEELALGEEGHYKEFTDVMDFLLYDPARRTRFHHVWGDYSHHLSELKTDDFTALIASKNDAEGAMYQCVCRTERLRDSLIDRRKACEMESVSDEDISSYLELQALMDRLGLGRFPIDYVKSAPYLMSFMNYKVKDQICRRLEEDGDYKDTLSSQTMLLRRSRINRYEKIPCNNARLQLLFDEAFGHGRNGAELMLWIPADRPYYKTDNVFSRNAGYSKTLVFSSWEMVPRMIAGLTSYEAERLTIGRINNRDEAGKKRYFAEESKRRAVSRRLRDETEGVVTYPSRYLAGLYQPLSYIDQSIRTIHAALEKQIEARIKDLSKHVLFSYKETGGAGQLLELLRLLDGEPDTGKLEVVSRSAASLLADMAIGGPGVCALRILGDADLAAAVAGNFISLFSRPEAMAAMDVLYPSGDYYENVIKYCAAGNLQAVLDEYVFTLNLSGKELADAMSAAFITTATTQIETRESFQYGSKKSGLRTHFAVGYYDARISEKSVQRTENIRAAFNSPFRPFVLATTSIGQEGLDFHTYCRKIMHWNLPANPIDLEQREGRINRYLCHAIRQNLAESEYGNAPFSGPVWPEILRRAVAKLKPGHSDLIPFWCLPDDFPFTRKIERIVPMYPYSQDHEKYNRLLEVLSLYRLTLGQPRQEELLEAIKKSDWDLTQLKRLYINLSPYTRLSKL</sequence>
<proteinExistence type="predicted"/>
<dbReference type="Gene3D" id="3.40.50.300">
    <property type="entry name" value="P-loop containing nucleotide triphosphate hydrolases"/>
    <property type="match status" value="2"/>
</dbReference>
<protein>
    <recommendedName>
        <fullName evidence="1">Helicase C-terminal domain-containing protein</fullName>
    </recommendedName>
</protein>